<dbReference type="Proteomes" id="UP000076408">
    <property type="component" value="Unassembled WGS sequence"/>
</dbReference>
<dbReference type="PROSITE" id="PS51194">
    <property type="entry name" value="HELICASE_CTER"/>
    <property type="match status" value="1"/>
</dbReference>
<dbReference type="GO" id="GO:0005634">
    <property type="term" value="C:nucleus"/>
    <property type="evidence" value="ECO:0007669"/>
    <property type="project" value="UniProtKB-SubCell"/>
</dbReference>
<evidence type="ECO:0000313" key="12">
    <source>
        <dbReference type="EnsemblMetazoa" id="ASTEI09984-PA"/>
    </source>
</evidence>
<dbReference type="GO" id="GO:0004386">
    <property type="term" value="F:helicase activity"/>
    <property type="evidence" value="ECO:0007669"/>
    <property type="project" value="UniProtKB-KW"/>
</dbReference>
<dbReference type="GO" id="GO:0003677">
    <property type="term" value="F:DNA binding"/>
    <property type="evidence" value="ECO:0007669"/>
    <property type="project" value="UniProtKB-KW"/>
</dbReference>
<dbReference type="VEuPathDB" id="VectorBase:ASTEI20_035542"/>
<feature type="compositionally biased region" description="Acidic residues" evidence="9">
    <location>
        <begin position="785"/>
        <end position="796"/>
    </location>
</feature>
<keyword evidence="4" id="KW-0378">Hydrolase</keyword>
<dbReference type="InterPro" id="IPR000330">
    <property type="entry name" value="SNF2_N"/>
</dbReference>
<feature type="compositionally biased region" description="Basic and acidic residues" evidence="9">
    <location>
        <begin position="1093"/>
        <end position="1109"/>
    </location>
</feature>
<feature type="compositionally biased region" description="Basic residues" evidence="9">
    <location>
        <begin position="824"/>
        <end position="839"/>
    </location>
</feature>
<dbReference type="InterPro" id="IPR038718">
    <property type="entry name" value="SNF2-like_sf"/>
</dbReference>
<dbReference type="InterPro" id="IPR014001">
    <property type="entry name" value="Helicase_ATP-bd"/>
</dbReference>
<dbReference type="Gene3D" id="3.40.50.10810">
    <property type="entry name" value="Tandem AAA-ATPase domain"/>
    <property type="match status" value="1"/>
</dbReference>
<feature type="region of interest" description="Disordered" evidence="9">
    <location>
        <begin position="31"/>
        <end position="51"/>
    </location>
</feature>
<evidence type="ECO:0000256" key="6">
    <source>
        <dbReference type="ARBA" id="ARBA00022840"/>
    </source>
</evidence>
<evidence type="ECO:0000256" key="8">
    <source>
        <dbReference type="ARBA" id="ARBA00023242"/>
    </source>
</evidence>
<keyword evidence="8" id="KW-0539">Nucleus</keyword>
<evidence type="ECO:0000313" key="13">
    <source>
        <dbReference type="Proteomes" id="UP000076408"/>
    </source>
</evidence>
<dbReference type="Pfam" id="PF00271">
    <property type="entry name" value="Helicase_C"/>
    <property type="match status" value="1"/>
</dbReference>
<dbReference type="InterPro" id="IPR027417">
    <property type="entry name" value="P-loop_NTPase"/>
</dbReference>
<comment type="subcellular location">
    <subcellularLocation>
        <location evidence="1">Nucleus</location>
    </subcellularLocation>
</comment>
<dbReference type="PANTHER" id="PTHR45797">
    <property type="entry name" value="RAD54-LIKE"/>
    <property type="match status" value="1"/>
</dbReference>
<feature type="compositionally biased region" description="Basic and acidic residues" evidence="9">
    <location>
        <begin position="700"/>
        <end position="714"/>
    </location>
</feature>
<feature type="compositionally biased region" description="Low complexity" evidence="9">
    <location>
        <begin position="996"/>
        <end position="1021"/>
    </location>
</feature>
<organism evidence="12 13">
    <name type="scientific">Anopheles stephensi</name>
    <name type="common">Indo-Pakistan malaria mosquito</name>
    <dbReference type="NCBI Taxonomy" id="30069"/>
    <lineage>
        <taxon>Eukaryota</taxon>
        <taxon>Metazoa</taxon>
        <taxon>Ecdysozoa</taxon>
        <taxon>Arthropoda</taxon>
        <taxon>Hexapoda</taxon>
        <taxon>Insecta</taxon>
        <taxon>Pterygota</taxon>
        <taxon>Neoptera</taxon>
        <taxon>Endopterygota</taxon>
        <taxon>Diptera</taxon>
        <taxon>Nematocera</taxon>
        <taxon>Culicoidea</taxon>
        <taxon>Culicidae</taxon>
        <taxon>Anophelinae</taxon>
        <taxon>Anopheles</taxon>
    </lineage>
</organism>
<feature type="compositionally biased region" description="Polar residues" evidence="9">
    <location>
        <begin position="2051"/>
        <end position="2074"/>
    </location>
</feature>
<feature type="compositionally biased region" description="Acidic residues" evidence="9">
    <location>
        <begin position="606"/>
        <end position="619"/>
    </location>
</feature>
<feature type="region of interest" description="Disordered" evidence="9">
    <location>
        <begin position="1505"/>
        <end position="1531"/>
    </location>
</feature>
<feature type="region of interest" description="Disordered" evidence="9">
    <location>
        <begin position="327"/>
        <end position="357"/>
    </location>
</feature>
<feature type="region of interest" description="Disordered" evidence="9">
    <location>
        <begin position="2102"/>
        <end position="2148"/>
    </location>
</feature>
<feature type="compositionally biased region" description="Basic and acidic residues" evidence="9">
    <location>
        <begin position="634"/>
        <end position="651"/>
    </location>
</feature>
<feature type="region of interest" description="Disordered" evidence="9">
    <location>
        <begin position="2040"/>
        <end position="2081"/>
    </location>
</feature>
<evidence type="ECO:0000256" key="3">
    <source>
        <dbReference type="ARBA" id="ARBA00022741"/>
    </source>
</evidence>
<dbReference type="InterPro" id="IPR049730">
    <property type="entry name" value="SNF2/RAD54-like_C"/>
</dbReference>
<evidence type="ECO:0000256" key="2">
    <source>
        <dbReference type="ARBA" id="ARBA00007025"/>
    </source>
</evidence>
<dbReference type="STRING" id="30069.A0A182YNE8"/>
<evidence type="ECO:0000256" key="4">
    <source>
        <dbReference type="ARBA" id="ARBA00022801"/>
    </source>
</evidence>
<feature type="region of interest" description="Disordered" evidence="9">
    <location>
        <begin position="605"/>
        <end position="656"/>
    </location>
</feature>
<feature type="region of interest" description="Disordered" evidence="9">
    <location>
        <begin position="676"/>
        <end position="757"/>
    </location>
</feature>
<proteinExistence type="inferred from homology"/>
<evidence type="ECO:0000259" key="11">
    <source>
        <dbReference type="PROSITE" id="PS51194"/>
    </source>
</evidence>
<feature type="compositionally biased region" description="Low complexity" evidence="9">
    <location>
        <begin position="677"/>
        <end position="698"/>
    </location>
</feature>
<protein>
    <recommendedName>
        <fullName evidence="14">Transcriptional regulator ATRX</fullName>
    </recommendedName>
</protein>
<evidence type="ECO:0000256" key="9">
    <source>
        <dbReference type="SAM" id="MobiDB-lite"/>
    </source>
</evidence>
<feature type="region of interest" description="Disordered" evidence="9">
    <location>
        <begin position="419"/>
        <end position="577"/>
    </location>
</feature>
<feature type="compositionally biased region" description="Basic residues" evidence="9">
    <location>
        <begin position="915"/>
        <end position="924"/>
    </location>
</feature>
<feature type="domain" description="Helicase C-terminal" evidence="11">
    <location>
        <begin position="1557"/>
        <end position="1744"/>
    </location>
</feature>
<sequence>MFNDVEILEVGDFADSDENYVSVELRSDDDDDDRILLDSGEFSPPKPLLPSDEFEPISVETSTYAMHSMPHHRFLSDHEYLDESTSRSIRTSVAAAAFEPTVSEQVERCTSERFSVPYVEDLGMQDLFNKDNAPQEGNADEVEAESYILYECFETKIELEEPQIQETIVDADYIGSELAAGSESQDSVYGILQSLTSNQNGQCRGTVSGNRSLRDTDHSYTALNVMTPQPSDEEEAENDGDTSSFRKLVILSKKLARERNVSSTDGKRTFAEINDVMNAILNRSQSMDRGPSGMKVEAQYSSPVKENIGDSPDRLSVLLSTNCSERLEEDGGALPSSGSSNAPMQQEDFGSDTECCGATGGGDAIELDELLSIGNKFSQHCEQWIAKTKSERSLDAEPKASQLAQLLQKINRQCEQIPMVRQRSSPAPNASKRSKVETGVQTERSKHSKHIQRKLNEQSKQKLLGSLRSSTTSTSSGSGSSSSSSSSDLSDSGSGSPGAKSSDSDPEDDGGDRMMQDFVRRNRRLRKSAKEKRKAIDEKSAAASAVEGSAKQGRRQQIYSDSSQEEKHGDENLELDGVLSGVDDIITDCPDVVMGLQDYFAKAEEGAADGEAKEEEQADGSEKSSLLEVQPPRNRREPEHVPKSVKDMTEAEREDYYEDMQIERLCNISNLVSTRNASTGAGTTAGDTATTASTTSKLKGAKETFAKKKKDQTSMEHFLNGGESDGTSDTTMPLEPPEHSEPEAGESEKDVVETEEQFLQKCNENVKLQLLNQSSSSSSSSGEATTDDGSLEDDLTGAERRRNGSADSDQSSSSVRSLVDKFLQRHGAKAAKRKEKKRKENGNLEPLANGESMPGSVADDREASNVADQQSEALKKQPRMDLFHPKDAPLFGNDLFADDDDDDEVPKEPAVADKKPRKKRKRLDIRKAARPSDSELDSSSTDSELADDEMQNGLHKKKRQRKPRKQPPTAETGFDFSAPTVPRNGDKAAAGAPVNSESNNSLKKSSSTSSLAQVSSACSAAPPAGIESAASTVEPPAKAKPAAKDGQDCISLSSDSVDEGELIAGELDDVKTPPDKEPKRRIRPMLTNDELAEETKKAQKEEEGRAARLKKKQEQLRKFLATYKPGPGESDLVLDYDSVRRQPICVHPDIVKLLKPHQIEGIRFMYDNTYGSVDALPKHAGSGCILAHCMGLGKTLQMISLLHTVMRYPQLLTNRVLVICPKSTVMNWKEEISRWQGTIRTGYQMRVYCFADVCTQNDKIAVLKRWYSCKTPHCGVMLIGYEAFRALINYERRKGSERMRSTKLELIKEYLLNPGADLVICDEGHQIKNKRSAISEAVSKIATKRRIMLTGTPIQNNLKEYYCMVNFIKPSFLGSDKEFSNLYANPIKNGQCKDSDHQAIKIMKQRSYVLHNKLSKFVQRKEAAVLKEFLPEKFEYVLFIPLTPVQEKLYEVFLQMNEYTSSDITGEPGRTKKFKLIADYTSLRKIWTHPKVLEKAWEAANLEKNRKDAARKTATPDTDDESPDDNNDIASGQLSVTNDWWRRYLQTADLESLFPSNKLWILFEILKQSNERGEKVLIFTAFVSVLNMVEHFMAKIHNQSDDPLQSDEYAYSAFKGPWCRGRDYYRLDGKTPKSDRHAMITCFNDPANTYTKCFLISAKAGGQGINLTGANRVIILDTSWNPSNDQQNIFRIFRLGQKRNCYVYRLIAAGTMEEKVYSRSVTKQALSYRVVDEQQIDRHYSYGELAELYTLTKLSEMTRETPILPADDILASLLRTFPGKILKYHEHDSLLENKPEQDLSEEEKREAWAAYEREIQNNETRSYLSQFGSLGAAAVGGLFGSSAYGASLGSYYAGLGYGGMPGLPGMNTGGDMYRTDYSYNSSLSRGAPPYIPFGSIFNDPSYATALAKMYSYTMPATNAMDYGALASPLQGHSGPIGNGQSMMPPVGVGGGGSPAAGQSGSPLQKAYSSVNVLSNMLSFYTGKNALPPSSLGALGSSAASVSLPEMASPHGASGSSNPLSHYNALKQMSNYAQLSSPLLTANPSVRPPTPSGLTISNITSLHKSNPSTAASAHNSGGGFGGGSFEPAKSLLTRVSEHIAVPPHVSSPFSPRDVPLSSPTLDSQARNSAGHSAMPSLPTPIPMSSTNAAPSVNATLTTTTASIPLSMPAASNTSSIGQSIQKSLELTNRATSSNHRSMVEIPADNVSASVLRSKTPGSGTIC</sequence>
<feature type="compositionally biased region" description="Acidic residues" evidence="9">
    <location>
        <begin position="1517"/>
        <end position="1527"/>
    </location>
</feature>
<evidence type="ECO:0000256" key="1">
    <source>
        <dbReference type="ARBA" id="ARBA00004123"/>
    </source>
</evidence>
<dbReference type="InterPro" id="IPR044574">
    <property type="entry name" value="ARIP4-like"/>
</dbReference>
<keyword evidence="6" id="KW-0067">ATP-binding</keyword>
<keyword evidence="7" id="KW-0238">DNA-binding</keyword>
<feature type="compositionally biased region" description="Basic and acidic residues" evidence="9">
    <location>
        <begin position="511"/>
        <end position="520"/>
    </location>
</feature>
<evidence type="ECO:0000256" key="7">
    <source>
        <dbReference type="ARBA" id="ARBA00023125"/>
    </source>
</evidence>
<dbReference type="VEuPathDB" id="VectorBase:ASTE007590"/>
<dbReference type="VEuPathDB" id="VectorBase:ASTEI09984"/>
<dbReference type="InterPro" id="IPR001650">
    <property type="entry name" value="Helicase_C-like"/>
</dbReference>
<dbReference type="PANTHER" id="PTHR45797:SF3">
    <property type="entry name" value="TRANSCRIPTIONAL REGULATOR ATRX HOMOLOG"/>
    <property type="match status" value="1"/>
</dbReference>
<dbReference type="Pfam" id="PF00176">
    <property type="entry name" value="SNF2-rel_dom"/>
    <property type="match status" value="1"/>
</dbReference>
<dbReference type="SMART" id="SM00487">
    <property type="entry name" value="DEXDc"/>
    <property type="match status" value="1"/>
</dbReference>
<feature type="region of interest" description="Disordered" evidence="9">
    <location>
        <begin position="770"/>
        <end position="1109"/>
    </location>
</feature>
<accession>A0A182YNE8</accession>
<comment type="similarity">
    <text evidence="2">Belongs to the SNF2/RAD54 helicase family.</text>
</comment>
<feature type="compositionally biased region" description="Low complexity" evidence="9">
    <location>
        <begin position="805"/>
        <end position="817"/>
    </location>
</feature>
<feature type="domain" description="Helicase ATP-binding" evidence="10">
    <location>
        <begin position="1175"/>
        <end position="1371"/>
    </location>
</feature>
<feature type="compositionally biased region" description="Acidic residues" evidence="9">
    <location>
        <begin position="896"/>
        <end position="905"/>
    </location>
</feature>
<feature type="compositionally biased region" description="Basic and acidic residues" evidence="9">
    <location>
        <begin position="873"/>
        <end position="887"/>
    </location>
</feature>
<dbReference type="SUPFAM" id="SSF52540">
    <property type="entry name" value="P-loop containing nucleoside triphosphate hydrolases"/>
    <property type="match status" value="2"/>
</dbReference>
<feature type="compositionally biased region" description="Low complexity" evidence="9">
    <location>
        <begin position="463"/>
        <end position="494"/>
    </location>
</feature>
<dbReference type="GO" id="GO:0005524">
    <property type="term" value="F:ATP binding"/>
    <property type="evidence" value="ECO:0007669"/>
    <property type="project" value="UniProtKB-KW"/>
</dbReference>
<dbReference type="SMART" id="SM00490">
    <property type="entry name" value="HELICc"/>
    <property type="match status" value="1"/>
</dbReference>
<dbReference type="OMA" id="QMRVYCF"/>
<keyword evidence="5" id="KW-0347">Helicase</keyword>
<dbReference type="Gene3D" id="3.40.50.300">
    <property type="entry name" value="P-loop containing nucleotide triphosphate hydrolases"/>
    <property type="match status" value="1"/>
</dbReference>
<dbReference type="PROSITE" id="PS51192">
    <property type="entry name" value="HELICASE_ATP_BIND_1"/>
    <property type="match status" value="1"/>
</dbReference>
<feature type="compositionally biased region" description="Polar residues" evidence="9">
    <location>
        <begin position="2116"/>
        <end position="2129"/>
    </location>
</feature>
<name>A0A182YNE8_ANOST</name>
<feature type="compositionally biased region" description="Basic residues" evidence="9">
    <location>
        <begin position="954"/>
        <end position="965"/>
    </location>
</feature>
<dbReference type="GO" id="GO:0016887">
    <property type="term" value="F:ATP hydrolysis activity"/>
    <property type="evidence" value="ECO:0007669"/>
    <property type="project" value="InterPro"/>
</dbReference>
<keyword evidence="13" id="KW-1185">Reference proteome</keyword>
<keyword evidence="3" id="KW-0547">Nucleotide-binding</keyword>
<reference evidence="13" key="1">
    <citation type="journal article" date="2014" name="Genome Biol.">
        <title>Genome analysis of a major urban malaria vector mosquito, Anopheles stephensi.</title>
        <authorList>
            <person name="Jiang X."/>
            <person name="Peery A."/>
            <person name="Hall A.B."/>
            <person name="Sharma A."/>
            <person name="Chen X.G."/>
            <person name="Waterhouse R.M."/>
            <person name="Komissarov A."/>
            <person name="Riehle M.M."/>
            <person name="Shouche Y."/>
            <person name="Sharakhova M.V."/>
            <person name="Lawson D."/>
            <person name="Pakpour N."/>
            <person name="Arensburger P."/>
            <person name="Davidson V.L."/>
            <person name="Eiglmeier K."/>
            <person name="Emrich S."/>
            <person name="George P."/>
            <person name="Kennedy R.C."/>
            <person name="Mane S.P."/>
            <person name="Maslen G."/>
            <person name="Oringanje C."/>
            <person name="Qi Y."/>
            <person name="Settlage R."/>
            <person name="Tojo M."/>
            <person name="Tubio J.M."/>
            <person name="Unger M.F."/>
            <person name="Wang B."/>
            <person name="Vernick K.D."/>
            <person name="Ribeiro J.M."/>
            <person name="James A.A."/>
            <person name="Michel K."/>
            <person name="Riehle M.A."/>
            <person name="Luckhart S."/>
            <person name="Sharakhov I.V."/>
            <person name="Tu Z."/>
        </authorList>
    </citation>
    <scope>NUCLEOTIDE SEQUENCE [LARGE SCALE GENOMIC DNA]</scope>
    <source>
        <strain evidence="13">Indian</strain>
    </source>
</reference>
<reference evidence="12" key="2">
    <citation type="submission" date="2020-05" db="UniProtKB">
        <authorList>
            <consortium name="EnsemblMetazoa"/>
        </authorList>
    </citation>
    <scope>IDENTIFICATION</scope>
    <source>
        <strain evidence="12">Indian</strain>
    </source>
</reference>
<evidence type="ECO:0008006" key="14">
    <source>
        <dbReference type="Google" id="ProtNLM"/>
    </source>
</evidence>
<evidence type="ECO:0000259" key="10">
    <source>
        <dbReference type="PROSITE" id="PS51192"/>
    </source>
</evidence>
<feature type="compositionally biased region" description="Basic and acidic residues" evidence="9">
    <location>
        <begin position="736"/>
        <end position="752"/>
    </location>
</feature>
<dbReference type="EnsemblMetazoa" id="ASTEI09984-RA">
    <property type="protein sequence ID" value="ASTEI09984-PA"/>
    <property type="gene ID" value="ASTEI09984"/>
</dbReference>
<dbReference type="CDD" id="cd18793">
    <property type="entry name" value="SF2_C_SNF"/>
    <property type="match status" value="1"/>
</dbReference>
<feature type="compositionally biased region" description="Basic residues" evidence="9">
    <location>
        <begin position="521"/>
        <end position="533"/>
    </location>
</feature>
<feature type="compositionally biased region" description="Basic and acidic residues" evidence="9">
    <location>
        <begin position="1068"/>
        <end position="1078"/>
    </location>
</feature>
<evidence type="ECO:0000256" key="5">
    <source>
        <dbReference type="ARBA" id="ARBA00022806"/>
    </source>
</evidence>